<sequence length="144" mass="15531">MAVLLLFTLILAQAIAQAQHTPHGLSYETPIAFSPAAFQFFHPGVILPHERRHSAHAPAQAPMLLEQAFRGATTGRARADEAVGGAWINNKTLDRRRLAAGGVAGIVVGVGFFVVTVFAGVYVIVKRRKNIRRANGEVKPEELA</sequence>
<keyword evidence="2" id="KW-0732">Signal</keyword>
<keyword evidence="1" id="KW-1133">Transmembrane helix</keyword>
<dbReference type="OrthoDB" id="693479at2759"/>
<comment type="caution">
    <text evidence="3">The sequence shown here is derived from an EMBL/GenBank/DDBJ whole genome shotgun (WGS) entry which is preliminary data.</text>
</comment>
<feature type="transmembrane region" description="Helical" evidence="1">
    <location>
        <begin position="98"/>
        <end position="125"/>
    </location>
</feature>
<dbReference type="PANTHER" id="PTHR35718">
    <property type="entry name" value="EXPRESSED PROTEIN"/>
    <property type="match status" value="1"/>
</dbReference>
<accession>A0A9Q0HQC4</accession>
<keyword evidence="1" id="KW-0812">Transmembrane</keyword>
<evidence type="ECO:0000313" key="4">
    <source>
        <dbReference type="Proteomes" id="UP001151287"/>
    </source>
</evidence>
<name>A0A9Q0HQC4_9POAL</name>
<keyword evidence="1" id="KW-0472">Membrane</keyword>
<proteinExistence type="predicted"/>
<evidence type="ECO:0000256" key="1">
    <source>
        <dbReference type="SAM" id="Phobius"/>
    </source>
</evidence>
<dbReference type="EMBL" id="JAMQYH010000003">
    <property type="protein sequence ID" value="KAJ1694065.1"/>
    <property type="molecule type" value="Genomic_DNA"/>
</dbReference>
<keyword evidence="4" id="KW-1185">Reference proteome</keyword>
<evidence type="ECO:0000256" key="2">
    <source>
        <dbReference type="SAM" id="SignalP"/>
    </source>
</evidence>
<feature type="signal peptide" evidence="2">
    <location>
        <begin position="1"/>
        <end position="18"/>
    </location>
</feature>
<organism evidence="3 4">
    <name type="scientific">Rhynchospora breviuscula</name>
    <dbReference type="NCBI Taxonomy" id="2022672"/>
    <lineage>
        <taxon>Eukaryota</taxon>
        <taxon>Viridiplantae</taxon>
        <taxon>Streptophyta</taxon>
        <taxon>Embryophyta</taxon>
        <taxon>Tracheophyta</taxon>
        <taxon>Spermatophyta</taxon>
        <taxon>Magnoliopsida</taxon>
        <taxon>Liliopsida</taxon>
        <taxon>Poales</taxon>
        <taxon>Cyperaceae</taxon>
        <taxon>Cyperoideae</taxon>
        <taxon>Rhynchosporeae</taxon>
        <taxon>Rhynchospora</taxon>
    </lineage>
</organism>
<protein>
    <submittedName>
        <fullName evidence="3">Uncharacterized protein</fullName>
    </submittedName>
</protein>
<dbReference type="PANTHER" id="PTHR35718:SF1">
    <property type="entry name" value="EXPRESSED PROTEIN"/>
    <property type="match status" value="1"/>
</dbReference>
<dbReference type="Proteomes" id="UP001151287">
    <property type="component" value="Unassembled WGS sequence"/>
</dbReference>
<reference evidence="3" key="1">
    <citation type="journal article" date="2022" name="Cell">
        <title>Repeat-based holocentromeres influence genome architecture and karyotype evolution.</title>
        <authorList>
            <person name="Hofstatter P.G."/>
            <person name="Thangavel G."/>
            <person name="Lux T."/>
            <person name="Neumann P."/>
            <person name="Vondrak T."/>
            <person name="Novak P."/>
            <person name="Zhang M."/>
            <person name="Costa L."/>
            <person name="Castellani M."/>
            <person name="Scott A."/>
            <person name="Toegelov H."/>
            <person name="Fuchs J."/>
            <person name="Mata-Sucre Y."/>
            <person name="Dias Y."/>
            <person name="Vanzela A.L.L."/>
            <person name="Huettel B."/>
            <person name="Almeida C.C.S."/>
            <person name="Simkova H."/>
            <person name="Souza G."/>
            <person name="Pedrosa-Harand A."/>
            <person name="Macas J."/>
            <person name="Mayer K.F.X."/>
            <person name="Houben A."/>
            <person name="Marques A."/>
        </authorList>
    </citation>
    <scope>NUCLEOTIDE SEQUENCE</scope>
    <source>
        <strain evidence="3">RhyBre1mFocal</strain>
    </source>
</reference>
<evidence type="ECO:0000313" key="3">
    <source>
        <dbReference type="EMBL" id="KAJ1694065.1"/>
    </source>
</evidence>
<gene>
    <name evidence="3" type="ORF">LUZ63_010763</name>
</gene>
<dbReference type="AlphaFoldDB" id="A0A9Q0HQC4"/>
<feature type="chain" id="PRO_5040144508" evidence="2">
    <location>
        <begin position="19"/>
        <end position="144"/>
    </location>
</feature>